<dbReference type="PRINTS" id="PR00406">
    <property type="entry name" value="CYTB5RDTASE"/>
</dbReference>
<proteinExistence type="inferred from homology"/>
<dbReference type="PANTHER" id="PTHR47354:SF8">
    <property type="entry name" value="1,2-PHENYLACETYL-COA EPOXIDASE, SUBUNIT E"/>
    <property type="match status" value="1"/>
</dbReference>
<dbReference type="InterPro" id="IPR039261">
    <property type="entry name" value="FNR_nucleotide-bd"/>
</dbReference>
<evidence type="ECO:0000256" key="12">
    <source>
        <dbReference type="ARBA" id="ARBA00023004"/>
    </source>
</evidence>
<dbReference type="PROSITE" id="PS00197">
    <property type="entry name" value="2FE2S_FER_1"/>
    <property type="match status" value="1"/>
</dbReference>
<dbReference type="GO" id="GO:0046872">
    <property type="term" value="F:metal ion binding"/>
    <property type="evidence" value="ECO:0007669"/>
    <property type="project" value="UniProtKB-KW"/>
</dbReference>
<sequence>PAAAGAWPGWREFRVVRRAFEDDARSQCSFYLQPVDGAPLPVFLPGQFLTFAVPAREGATPSTLTRCYSLSDRPDPAAYRITIKRAMPPPGRPELPPGASSSHFHDRVHEGDVLRVKAPAGRFFIDTDASVPAVLIAGGIGITPMMSMLRWCVSEQPQRAVHLFYGVRNSADHAFKGVLESLARTHPTFQLHMVYSDPQPGDALERDHQHTGRIDLDLIRRCLPHGQHQFYVCGPPPMMQSLVPALREWGVREQDIHFEAFGPATVRPAGPASNEPPPATATTLDVHLRRSGRTLVWDGQDANLLDFAERHLVAVESGCRSGSCGSCETRLVSGSVRYAERPDHEVAPGHCLLCVATPQTALELEI</sequence>
<organism evidence="19 20">
    <name type="scientific">Hydrogenophaga aromaticivorans</name>
    <dbReference type="NCBI Taxonomy" id="2610898"/>
    <lineage>
        <taxon>Bacteria</taxon>
        <taxon>Pseudomonadati</taxon>
        <taxon>Pseudomonadota</taxon>
        <taxon>Betaproteobacteria</taxon>
        <taxon>Burkholderiales</taxon>
        <taxon>Comamonadaceae</taxon>
        <taxon>Hydrogenophaga</taxon>
    </lineage>
</organism>
<dbReference type="GO" id="GO:0050660">
    <property type="term" value="F:flavin adenine dinucleotide binding"/>
    <property type="evidence" value="ECO:0007669"/>
    <property type="project" value="TreeGrafter"/>
</dbReference>
<keyword evidence="5" id="KW-0349">Heme</keyword>
<comment type="catalytic activity">
    <reaction evidence="15">
        <text>2 nitric oxide + NADH + 2 O2 = 2 nitrate + NAD(+) + H(+)</text>
        <dbReference type="Rhea" id="RHEA:19469"/>
        <dbReference type="ChEBI" id="CHEBI:15378"/>
        <dbReference type="ChEBI" id="CHEBI:15379"/>
        <dbReference type="ChEBI" id="CHEBI:16480"/>
        <dbReference type="ChEBI" id="CHEBI:17632"/>
        <dbReference type="ChEBI" id="CHEBI:57540"/>
        <dbReference type="ChEBI" id="CHEBI:57945"/>
        <dbReference type="EC" id="1.14.12.17"/>
    </reaction>
</comment>
<evidence type="ECO:0000259" key="18">
    <source>
        <dbReference type="PROSITE" id="PS51384"/>
    </source>
</evidence>
<comment type="cofactor">
    <cofactor evidence="1">
        <name>heme b</name>
        <dbReference type="ChEBI" id="CHEBI:60344"/>
    </cofactor>
</comment>
<keyword evidence="8" id="KW-0479">Metal-binding</keyword>
<evidence type="ECO:0000256" key="5">
    <source>
        <dbReference type="ARBA" id="ARBA00022617"/>
    </source>
</evidence>
<keyword evidence="11" id="KW-0560">Oxidoreductase</keyword>
<dbReference type="InterPro" id="IPR001433">
    <property type="entry name" value="OxRdtase_FAD/NAD-bd"/>
</dbReference>
<dbReference type="EMBL" id="VYGV01000012">
    <property type="protein sequence ID" value="NWF46442.1"/>
    <property type="molecule type" value="Genomic_DNA"/>
</dbReference>
<keyword evidence="20" id="KW-1185">Reference proteome</keyword>
<dbReference type="Proteomes" id="UP000545507">
    <property type="component" value="Unassembled WGS sequence"/>
</dbReference>
<evidence type="ECO:0000256" key="16">
    <source>
        <dbReference type="ARBA" id="ARBA00049433"/>
    </source>
</evidence>
<evidence type="ECO:0000256" key="13">
    <source>
        <dbReference type="ARBA" id="ARBA00023014"/>
    </source>
</evidence>
<evidence type="ECO:0000256" key="15">
    <source>
        <dbReference type="ARBA" id="ARBA00048649"/>
    </source>
</evidence>
<keyword evidence="13" id="KW-0411">Iron-sulfur</keyword>
<accession>A0A7Y8GYQ9</accession>
<dbReference type="CDD" id="cd06184">
    <property type="entry name" value="flavohem_like_fad_nad_binding"/>
    <property type="match status" value="1"/>
</dbReference>
<feature type="non-terminal residue" evidence="19">
    <location>
        <position position="1"/>
    </location>
</feature>
<dbReference type="PROSITE" id="PS51384">
    <property type="entry name" value="FAD_FR"/>
    <property type="match status" value="1"/>
</dbReference>
<evidence type="ECO:0000256" key="4">
    <source>
        <dbReference type="ARBA" id="ARBA00012229"/>
    </source>
</evidence>
<comment type="similarity">
    <text evidence="3">In the C-terminal section; belongs to the flavoprotein pyridine nucleotide cytochrome reductase family.</text>
</comment>
<dbReference type="SUPFAM" id="SSF52343">
    <property type="entry name" value="Ferredoxin reductase-like, C-terminal NADP-linked domain"/>
    <property type="match status" value="1"/>
</dbReference>
<evidence type="ECO:0000256" key="8">
    <source>
        <dbReference type="ARBA" id="ARBA00022723"/>
    </source>
</evidence>
<evidence type="ECO:0000256" key="14">
    <source>
        <dbReference type="ARBA" id="ARBA00023027"/>
    </source>
</evidence>
<dbReference type="InterPro" id="IPR036010">
    <property type="entry name" value="2Fe-2S_ferredoxin-like_sf"/>
</dbReference>
<dbReference type="CDD" id="cd00207">
    <property type="entry name" value="fer2"/>
    <property type="match status" value="1"/>
</dbReference>
<evidence type="ECO:0000256" key="3">
    <source>
        <dbReference type="ARBA" id="ARBA00006401"/>
    </source>
</evidence>
<dbReference type="Gene3D" id="3.10.20.30">
    <property type="match status" value="1"/>
</dbReference>
<keyword evidence="10" id="KW-0521">NADP</keyword>
<dbReference type="Pfam" id="PF00175">
    <property type="entry name" value="NAD_binding_1"/>
    <property type="match status" value="1"/>
</dbReference>
<comment type="catalytic activity">
    <reaction evidence="16">
        <text>2 nitric oxide + NADPH + 2 O2 = 2 nitrate + NADP(+) + H(+)</text>
        <dbReference type="Rhea" id="RHEA:19465"/>
        <dbReference type="ChEBI" id="CHEBI:15378"/>
        <dbReference type="ChEBI" id="CHEBI:15379"/>
        <dbReference type="ChEBI" id="CHEBI:16480"/>
        <dbReference type="ChEBI" id="CHEBI:17632"/>
        <dbReference type="ChEBI" id="CHEBI:57783"/>
        <dbReference type="ChEBI" id="CHEBI:58349"/>
        <dbReference type="EC" id="1.14.12.17"/>
    </reaction>
</comment>
<dbReference type="InterPro" id="IPR001041">
    <property type="entry name" value="2Fe-2S_ferredoxin-type"/>
</dbReference>
<protein>
    <recommendedName>
        <fullName evidence="4">nitric oxide dioxygenase</fullName>
        <ecNumber evidence="4">1.14.12.17</ecNumber>
    </recommendedName>
</protein>
<keyword evidence="6" id="KW-0285">Flavoprotein</keyword>
<evidence type="ECO:0000259" key="17">
    <source>
        <dbReference type="PROSITE" id="PS51085"/>
    </source>
</evidence>
<dbReference type="GO" id="GO:0008941">
    <property type="term" value="F:nitric oxide dioxygenase NAD(P)H activity"/>
    <property type="evidence" value="ECO:0007669"/>
    <property type="project" value="UniProtKB-EC"/>
</dbReference>
<dbReference type="SUPFAM" id="SSF54292">
    <property type="entry name" value="2Fe-2S ferredoxin-like"/>
    <property type="match status" value="1"/>
</dbReference>
<dbReference type="AlphaFoldDB" id="A0A7Y8GYQ9"/>
<evidence type="ECO:0000256" key="9">
    <source>
        <dbReference type="ARBA" id="ARBA00022827"/>
    </source>
</evidence>
<comment type="cofactor">
    <cofactor evidence="2">
        <name>FAD</name>
        <dbReference type="ChEBI" id="CHEBI:57692"/>
    </cofactor>
</comment>
<dbReference type="PANTHER" id="PTHR47354">
    <property type="entry name" value="NADH OXIDOREDUCTASE HCR"/>
    <property type="match status" value="1"/>
</dbReference>
<keyword evidence="9" id="KW-0274">FAD</keyword>
<evidence type="ECO:0000256" key="11">
    <source>
        <dbReference type="ARBA" id="ARBA00023002"/>
    </source>
</evidence>
<dbReference type="Pfam" id="PF00111">
    <property type="entry name" value="Fer2"/>
    <property type="match status" value="1"/>
</dbReference>
<feature type="domain" description="FAD-binding FR-type" evidence="18">
    <location>
        <begin position="8"/>
        <end position="126"/>
    </location>
</feature>
<evidence type="ECO:0000256" key="10">
    <source>
        <dbReference type="ARBA" id="ARBA00022857"/>
    </source>
</evidence>
<keyword evidence="14" id="KW-0520">NAD</keyword>
<dbReference type="InterPro" id="IPR006058">
    <property type="entry name" value="2Fe2S_fd_BS"/>
</dbReference>
<dbReference type="Gene3D" id="3.40.50.80">
    <property type="entry name" value="Nucleotide-binding domain of ferredoxin-NADP reductase (FNR) module"/>
    <property type="match status" value="1"/>
</dbReference>
<dbReference type="RefSeq" id="WP_177136403.1">
    <property type="nucleotide sequence ID" value="NZ_VYGV01000012.1"/>
</dbReference>
<keyword evidence="12" id="KW-0408">Iron</keyword>
<dbReference type="InterPro" id="IPR012675">
    <property type="entry name" value="Beta-grasp_dom_sf"/>
</dbReference>
<dbReference type="Gene3D" id="2.40.30.10">
    <property type="entry name" value="Translation factors"/>
    <property type="match status" value="1"/>
</dbReference>
<reference evidence="19 20" key="1">
    <citation type="submission" date="2019-09" db="EMBL/GenBank/DDBJ databases">
        <title>Hydrogenophaga aromatica sp. nov., isolated from a para-xylene-degrading enrichment culture.</title>
        <authorList>
            <person name="Tancsics A."/>
            <person name="Banerjee S."/>
        </authorList>
    </citation>
    <scope>NUCLEOTIDE SEQUENCE [LARGE SCALE GENOMIC DNA]</scope>
    <source>
        <strain evidence="19 20">D2P1</strain>
    </source>
</reference>
<evidence type="ECO:0000256" key="2">
    <source>
        <dbReference type="ARBA" id="ARBA00001974"/>
    </source>
</evidence>
<dbReference type="InterPro" id="IPR017938">
    <property type="entry name" value="Riboflavin_synthase-like_b-brl"/>
</dbReference>
<comment type="caution">
    <text evidence="19">The sequence shown here is derived from an EMBL/GenBank/DDBJ whole genome shotgun (WGS) entry which is preliminary data.</text>
</comment>
<dbReference type="PROSITE" id="PS51085">
    <property type="entry name" value="2FE2S_FER_2"/>
    <property type="match status" value="1"/>
</dbReference>
<keyword evidence="7" id="KW-0001">2Fe-2S</keyword>
<dbReference type="FunFam" id="3.40.50.80:FF:000010">
    <property type="entry name" value="Flavohemoprotein"/>
    <property type="match status" value="1"/>
</dbReference>
<dbReference type="InterPro" id="IPR017927">
    <property type="entry name" value="FAD-bd_FR_type"/>
</dbReference>
<feature type="domain" description="2Fe-2S ferredoxin-type" evidence="17">
    <location>
        <begin position="282"/>
        <end position="366"/>
    </location>
</feature>
<name>A0A7Y8GYQ9_9BURK</name>
<evidence type="ECO:0000256" key="6">
    <source>
        <dbReference type="ARBA" id="ARBA00022630"/>
    </source>
</evidence>
<evidence type="ECO:0000313" key="20">
    <source>
        <dbReference type="Proteomes" id="UP000545507"/>
    </source>
</evidence>
<evidence type="ECO:0000256" key="1">
    <source>
        <dbReference type="ARBA" id="ARBA00001970"/>
    </source>
</evidence>
<evidence type="ECO:0000313" key="19">
    <source>
        <dbReference type="EMBL" id="NWF46442.1"/>
    </source>
</evidence>
<evidence type="ECO:0000256" key="7">
    <source>
        <dbReference type="ARBA" id="ARBA00022714"/>
    </source>
</evidence>
<dbReference type="EC" id="1.14.12.17" evidence="4"/>
<dbReference type="InterPro" id="IPR050415">
    <property type="entry name" value="MRET"/>
</dbReference>
<dbReference type="SUPFAM" id="SSF63380">
    <property type="entry name" value="Riboflavin synthase domain-like"/>
    <property type="match status" value="1"/>
</dbReference>
<dbReference type="GO" id="GO:0051537">
    <property type="term" value="F:2 iron, 2 sulfur cluster binding"/>
    <property type="evidence" value="ECO:0007669"/>
    <property type="project" value="UniProtKB-KW"/>
</dbReference>
<gene>
    <name evidence="19" type="ORF">F3K02_14465</name>
</gene>